<name>A0ABV9UCC6_9ACTN</name>
<dbReference type="RefSeq" id="WP_344372830.1">
    <property type="nucleotide sequence ID" value="NZ_BAAASQ010000005.1"/>
</dbReference>
<evidence type="ECO:0000313" key="2">
    <source>
        <dbReference type="Proteomes" id="UP001595834"/>
    </source>
</evidence>
<evidence type="ECO:0000313" key="1">
    <source>
        <dbReference type="EMBL" id="MFC4954806.1"/>
    </source>
</evidence>
<gene>
    <name evidence="1" type="ORF">ACFPFX_00650</name>
</gene>
<proteinExistence type="predicted"/>
<reference evidence="2" key="1">
    <citation type="journal article" date="2019" name="Int. J. Syst. Evol. Microbiol.">
        <title>The Global Catalogue of Microorganisms (GCM) 10K type strain sequencing project: providing services to taxonomists for standard genome sequencing and annotation.</title>
        <authorList>
            <consortium name="The Broad Institute Genomics Platform"/>
            <consortium name="The Broad Institute Genome Sequencing Center for Infectious Disease"/>
            <person name="Wu L."/>
            <person name="Ma J."/>
        </authorList>
    </citation>
    <scope>NUCLEOTIDE SEQUENCE [LARGE SCALE GENOMIC DNA]</scope>
    <source>
        <strain evidence="2">CCM 7224</strain>
    </source>
</reference>
<dbReference type="Proteomes" id="UP001595834">
    <property type="component" value="Unassembled WGS sequence"/>
</dbReference>
<accession>A0ABV9UCC6</accession>
<organism evidence="1 2">
    <name type="scientific">Streptomyces mauvecolor</name>
    <dbReference type="NCBI Taxonomy" id="58345"/>
    <lineage>
        <taxon>Bacteria</taxon>
        <taxon>Bacillati</taxon>
        <taxon>Actinomycetota</taxon>
        <taxon>Actinomycetes</taxon>
        <taxon>Kitasatosporales</taxon>
        <taxon>Streptomycetaceae</taxon>
        <taxon>Streptomyces</taxon>
    </lineage>
</organism>
<keyword evidence="2" id="KW-1185">Reference proteome</keyword>
<comment type="caution">
    <text evidence="1">The sequence shown here is derived from an EMBL/GenBank/DDBJ whole genome shotgun (WGS) entry which is preliminary data.</text>
</comment>
<dbReference type="EMBL" id="JBHSIZ010000002">
    <property type="protein sequence ID" value="MFC4954806.1"/>
    <property type="molecule type" value="Genomic_DNA"/>
</dbReference>
<protein>
    <submittedName>
        <fullName evidence="1">Uncharacterized protein</fullName>
    </submittedName>
</protein>
<sequence length="47" mass="5010">MRRWARTHPWRAARVPTALMVLGDVFVRQVVPSESLGAGAGLPAPGA</sequence>